<protein>
    <submittedName>
        <fullName evidence="1">Uncharacterized protein</fullName>
    </submittedName>
</protein>
<accession>A0ABD2Z3K0</accession>
<evidence type="ECO:0000313" key="2">
    <source>
        <dbReference type="Proteomes" id="UP001630127"/>
    </source>
</evidence>
<sequence>MPLLPAQPHFTLQSFTPGSNPGCKAFCSPKGDAFHQLRAQLVRGVSFGRTKGQSSQVRVWSKALQCEVRLNLCDPGITIPIKVLTLRTNLPQLEVLTLGTNLPESIAMLKGVPELIKLKELFIRVGVSDNGALIELTSFLNSCPNLQQFTLQLSWLQPLKTNRDIEKATKCSLKYLKVIELSGYYGNHIDLNKDKDPIWRVLVRFIESVKIFLFLAKIENDGDCDMGVCSGSRVIALITGVS</sequence>
<reference evidence="1 2" key="1">
    <citation type="submission" date="2024-11" db="EMBL/GenBank/DDBJ databases">
        <title>A near-complete genome assembly of Cinchona calisaya.</title>
        <authorList>
            <person name="Lian D.C."/>
            <person name="Zhao X.W."/>
            <person name="Wei L."/>
        </authorList>
    </citation>
    <scope>NUCLEOTIDE SEQUENCE [LARGE SCALE GENOMIC DNA]</scope>
    <source>
        <tissue evidence="1">Nenye</tissue>
    </source>
</reference>
<keyword evidence="2" id="KW-1185">Reference proteome</keyword>
<proteinExistence type="predicted"/>
<dbReference type="Proteomes" id="UP001630127">
    <property type="component" value="Unassembled WGS sequence"/>
</dbReference>
<comment type="caution">
    <text evidence="1">The sequence shown here is derived from an EMBL/GenBank/DDBJ whole genome shotgun (WGS) entry which is preliminary data.</text>
</comment>
<evidence type="ECO:0000313" key="1">
    <source>
        <dbReference type="EMBL" id="KAL3514056.1"/>
    </source>
</evidence>
<organism evidence="1 2">
    <name type="scientific">Cinchona calisaya</name>
    <dbReference type="NCBI Taxonomy" id="153742"/>
    <lineage>
        <taxon>Eukaryota</taxon>
        <taxon>Viridiplantae</taxon>
        <taxon>Streptophyta</taxon>
        <taxon>Embryophyta</taxon>
        <taxon>Tracheophyta</taxon>
        <taxon>Spermatophyta</taxon>
        <taxon>Magnoliopsida</taxon>
        <taxon>eudicotyledons</taxon>
        <taxon>Gunneridae</taxon>
        <taxon>Pentapetalae</taxon>
        <taxon>asterids</taxon>
        <taxon>lamiids</taxon>
        <taxon>Gentianales</taxon>
        <taxon>Rubiaceae</taxon>
        <taxon>Cinchonoideae</taxon>
        <taxon>Cinchoneae</taxon>
        <taxon>Cinchona</taxon>
    </lineage>
</organism>
<dbReference type="SUPFAM" id="SSF52058">
    <property type="entry name" value="L domain-like"/>
    <property type="match status" value="1"/>
</dbReference>
<dbReference type="AlphaFoldDB" id="A0ABD2Z3K0"/>
<dbReference type="EMBL" id="JBJUIK010000011">
    <property type="protein sequence ID" value="KAL3514056.1"/>
    <property type="molecule type" value="Genomic_DNA"/>
</dbReference>
<gene>
    <name evidence="1" type="ORF">ACH5RR_026773</name>
</gene>
<name>A0ABD2Z3K0_9GENT</name>